<keyword evidence="1" id="KW-0378">Hydrolase</keyword>
<dbReference type="InterPro" id="IPR036764">
    <property type="entry name" value="Peptidase_Prp_sf"/>
</dbReference>
<dbReference type="RefSeq" id="WP_186936195.1">
    <property type="nucleotide sequence ID" value="NZ_JACOPS010000006.1"/>
</dbReference>
<gene>
    <name evidence="1" type="ORF">H8R91_10830</name>
</gene>
<dbReference type="GO" id="GO:0008233">
    <property type="term" value="F:peptidase activity"/>
    <property type="evidence" value="ECO:0007669"/>
    <property type="project" value="UniProtKB-KW"/>
</dbReference>
<evidence type="ECO:0000313" key="1">
    <source>
        <dbReference type="EMBL" id="MBC5729004.1"/>
    </source>
</evidence>
<name>A0ABR7HN90_9FIRM</name>
<protein>
    <submittedName>
        <fullName evidence="1">Ribosomal-processing cysteine protease Prp</fullName>
    </submittedName>
</protein>
<dbReference type="GO" id="GO:0006508">
    <property type="term" value="P:proteolysis"/>
    <property type="evidence" value="ECO:0007669"/>
    <property type="project" value="UniProtKB-KW"/>
</dbReference>
<proteinExistence type="predicted"/>
<organism evidence="1 2">
    <name type="scientific">Ruminococcus intestinalis</name>
    <dbReference type="NCBI Taxonomy" id="2763066"/>
    <lineage>
        <taxon>Bacteria</taxon>
        <taxon>Bacillati</taxon>
        <taxon>Bacillota</taxon>
        <taxon>Clostridia</taxon>
        <taxon>Eubacteriales</taxon>
        <taxon>Oscillospiraceae</taxon>
        <taxon>Ruminococcus</taxon>
    </lineage>
</organism>
<accession>A0ABR7HN90</accession>
<evidence type="ECO:0000313" key="2">
    <source>
        <dbReference type="Proteomes" id="UP000636755"/>
    </source>
</evidence>
<dbReference type="Gene3D" id="3.30.70.1490">
    <property type="entry name" value="Cysteine protease Prp"/>
    <property type="match status" value="1"/>
</dbReference>
<dbReference type="SUPFAM" id="SSF118010">
    <property type="entry name" value="TM1457-like"/>
    <property type="match status" value="1"/>
</dbReference>
<keyword evidence="2" id="KW-1185">Reference proteome</keyword>
<dbReference type="Proteomes" id="UP000636755">
    <property type="component" value="Unassembled WGS sequence"/>
</dbReference>
<dbReference type="EMBL" id="JACOPS010000006">
    <property type="protein sequence ID" value="MBC5729004.1"/>
    <property type="molecule type" value="Genomic_DNA"/>
</dbReference>
<sequence length="118" mass="13650">MTEIKTQIEFDFEQPSTAVFEFECKGHCTHDVCVSVSALVSTLVQIVKDTEARLEELEIVYEYGDVKIKCVCERMVFELKLRQKIEAIMTGLEMFEENYRDEIEIKNGGVVFKNSEIL</sequence>
<reference evidence="1 2" key="1">
    <citation type="submission" date="2020-08" db="EMBL/GenBank/DDBJ databases">
        <title>Genome public.</title>
        <authorList>
            <person name="Liu C."/>
            <person name="Sun Q."/>
        </authorList>
    </citation>
    <scope>NUCLEOTIDE SEQUENCE [LARGE SCALE GENOMIC DNA]</scope>
    <source>
        <strain evidence="1 2">NSJ-71</strain>
    </source>
</reference>
<comment type="caution">
    <text evidence="1">The sequence shown here is derived from an EMBL/GenBank/DDBJ whole genome shotgun (WGS) entry which is preliminary data.</text>
</comment>
<keyword evidence="1" id="KW-0645">Protease</keyword>